<organism evidence="1 2">
    <name type="scientific">Streptococcus rupicaprae</name>
    <dbReference type="NCBI Taxonomy" id="759619"/>
    <lineage>
        <taxon>Bacteria</taxon>
        <taxon>Bacillati</taxon>
        <taxon>Bacillota</taxon>
        <taxon>Bacilli</taxon>
        <taxon>Lactobacillales</taxon>
        <taxon>Streptococcaceae</taxon>
        <taxon>Streptococcus</taxon>
    </lineage>
</organism>
<proteinExistence type="predicted"/>
<keyword evidence="2" id="KW-1185">Reference proteome</keyword>
<evidence type="ECO:0000313" key="2">
    <source>
        <dbReference type="Proteomes" id="UP001549122"/>
    </source>
</evidence>
<accession>A0ABV2FKG3</accession>
<reference evidence="1 2" key="1">
    <citation type="submission" date="2024-06" db="EMBL/GenBank/DDBJ databases">
        <title>Genomic Encyclopedia of Type Strains, Phase IV (KMG-IV): sequencing the most valuable type-strain genomes for metagenomic binning, comparative biology and taxonomic classification.</title>
        <authorList>
            <person name="Goeker M."/>
        </authorList>
    </citation>
    <scope>NUCLEOTIDE SEQUENCE [LARGE SCALE GENOMIC DNA]</scope>
    <source>
        <strain evidence="1 2">DSM 28303</strain>
    </source>
</reference>
<sequence length="33" mass="3804">MCTQATIDKRLAEMVSLLKAGYKTKQLYREGKK</sequence>
<name>A0ABV2FKG3_9STRE</name>
<evidence type="ECO:0000313" key="1">
    <source>
        <dbReference type="EMBL" id="MET3559069.1"/>
    </source>
</evidence>
<dbReference type="Proteomes" id="UP001549122">
    <property type="component" value="Unassembled WGS sequence"/>
</dbReference>
<protein>
    <submittedName>
        <fullName evidence="1">Uncharacterized protein</fullName>
    </submittedName>
</protein>
<dbReference type="EMBL" id="JBEPLO010000032">
    <property type="protein sequence ID" value="MET3559069.1"/>
    <property type="molecule type" value="Genomic_DNA"/>
</dbReference>
<comment type="caution">
    <text evidence="1">The sequence shown here is derived from an EMBL/GenBank/DDBJ whole genome shotgun (WGS) entry which is preliminary data.</text>
</comment>
<gene>
    <name evidence="1" type="ORF">ABID29_002218</name>
</gene>